<evidence type="ECO:0000259" key="1">
    <source>
        <dbReference type="Pfam" id="PF01637"/>
    </source>
</evidence>
<keyword evidence="4" id="KW-1185">Reference proteome</keyword>
<dbReference type="GO" id="GO:0005524">
    <property type="term" value="F:ATP binding"/>
    <property type="evidence" value="ECO:0007669"/>
    <property type="project" value="InterPro"/>
</dbReference>
<gene>
    <name evidence="3" type="ordered locus">SpiGrapes_1683</name>
</gene>
<organism evidence="3 4">
    <name type="scientific">Sphaerochaeta pleomorpha (strain ATCC BAA-1885 / DSM 22778 / Grapes)</name>
    <dbReference type="NCBI Taxonomy" id="158190"/>
    <lineage>
        <taxon>Bacteria</taxon>
        <taxon>Pseudomonadati</taxon>
        <taxon>Spirochaetota</taxon>
        <taxon>Spirochaetia</taxon>
        <taxon>Spirochaetales</taxon>
        <taxon>Sphaerochaetaceae</taxon>
        <taxon>Sphaerochaeta</taxon>
    </lineage>
</organism>
<dbReference type="SUPFAM" id="SSF52980">
    <property type="entry name" value="Restriction endonuclease-like"/>
    <property type="match status" value="1"/>
</dbReference>
<feature type="domain" description="ATPase" evidence="1">
    <location>
        <begin position="4"/>
        <end position="200"/>
    </location>
</feature>
<dbReference type="Pfam" id="PF01637">
    <property type="entry name" value="ATPase_2"/>
    <property type="match status" value="1"/>
</dbReference>
<accession>G8QWY0</accession>
<reference evidence="3 4" key="1">
    <citation type="submission" date="2011-11" db="EMBL/GenBank/DDBJ databases">
        <title>Complete sequence of Spirochaeta sp. grapes.</title>
        <authorList>
            <consortium name="US DOE Joint Genome Institute"/>
            <person name="Lucas S."/>
            <person name="Han J."/>
            <person name="Lapidus A."/>
            <person name="Cheng J.-F."/>
            <person name="Goodwin L."/>
            <person name="Pitluck S."/>
            <person name="Peters L."/>
            <person name="Ovchinnikova G."/>
            <person name="Munk A.C."/>
            <person name="Detter J.C."/>
            <person name="Han C."/>
            <person name="Tapia R."/>
            <person name="Land M."/>
            <person name="Hauser L."/>
            <person name="Kyrpides N."/>
            <person name="Ivanova N."/>
            <person name="Pagani I."/>
            <person name="Ritalahtilisa K."/>
            <person name="Loeffler F."/>
            <person name="Woyke T."/>
        </authorList>
    </citation>
    <scope>NUCLEOTIDE SEQUENCE [LARGE SCALE GENOMIC DNA]</scope>
    <source>
        <strain evidence="4">ATCC BAA-1885 / DSM 22778 / Grapes</strain>
    </source>
</reference>
<dbReference type="HOGENOM" id="CLU_041137_3_0_12"/>
<dbReference type="KEGG" id="sgp:SpiGrapes_1683"/>
<dbReference type="InterPro" id="IPR027417">
    <property type="entry name" value="P-loop_NTPase"/>
</dbReference>
<proteinExistence type="predicted"/>
<feature type="domain" description="DUF234" evidence="2">
    <location>
        <begin position="307"/>
        <end position="396"/>
    </location>
</feature>
<dbReference type="eggNOG" id="COG1672">
    <property type="taxonomic scope" value="Bacteria"/>
</dbReference>
<dbReference type="Proteomes" id="UP000005632">
    <property type="component" value="Chromosome"/>
</dbReference>
<protein>
    <submittedName>
        <fullName evidence="3">Putative ATPase (AAA+ superfamily)</fullName>
    </submittedName>
</protein>
<dbReference type="Pfam" id="PF03008">
    <property type="entry name" value="DUF234"/>
    <property type="match status" value="1"/>
</dbReference>
<dbReference type="InterPro" id="IPR004256">
    <property type="entry name" value="DUF234"/>
</dbReference>
<evidence type="ECO:0000313" key="3">
    <source>
        <dbReference type="EMBL" id="AEV29484.1"/>
    </source>
</evidence>
<dbReference type="AlphaFoldDB" id="G8QWY0"/>
<dbReference type="InterPro" id="IPR011579">
    <property type="entry name" value="ATPase_dom"/>
</dbReference>
<evidence type="ECO:0000313" key="4">
    <source>
        <dbReference type="Proteomes" id="UP000005632"/>
    </source>
</evidence>
<name>G8QWY0_SPHPG</name>
<dbReference type="OrthoDB" id="9813134at2"/>
<dbReference type="STRING" id="158190.SpiGrapes_1683"/>
<dbReference type="EMBL" id="CP003155">
    <property type="protein sequence ID" value="AEV29484.1"/>
    <property type="molecule type" value="Genomic_DNA"/>
</dbReference>
<dbReference type="PANTHER" id="PTHR34704">
    <property type="entry name" value="ATPASE"/>
    <property type="match status" value="1"/>
</dbReference>
<dbReference type="SUPFAM" id="SSF52540">
    <property type="entry name" value="P-loop containing nucleoside triphosphate hydrolases"/>
    <property type="match status" value="1"/>
</dbReference>
<dbReference type="Gene3D" id="3.40.50.300">
    <property type="entry name" value="P-loop containing nucleotide triphosphate hydrolases"/>
    <property type="match status" value="1"/>
</dbReference>
<dbReference type="RefSeq" id="WP_014270327.1">
    <property type="nucleotide sequence ID" value="NC_016633.1"/>
</dbReference>
<evidence type="ECO:0000259" key="2">
    <source>
        <dbReference type="Pfam" id="PF03008"/>
    </source>
</evidence>
<dbReference type="PANTHER" id="PTHR34704:SF1">
    <property type="entry name" value="ATPASE"/>
    <property type="match status" value="1"/>
</dbReference>
<dbReference type="InterPro" id="IPR011335">
    <property type="entry name" value="Restrct_endonuc-II-like"/>
</dbReference>
<sequence>MLIKRTNELEILDAAYQSDRLELIMVYGRRRVGKTTLLVQFCENKKAIFHVSTSTNPHRILQDLARDISSEIEVGKLQLETFQDALDIIDTLSKNQRIVVVLDEFPIMAKTLESCMGDLQRYIDFHKDNKNLTIVLCGSSLSFMKQQIEDYQSPLYGRKTAKLYIQPFTLYQSRELLPHLSLEELLQVYAVCGGIAQYLLAFSSGEPIKEQIKALFLQPQGILSTEAIQLLQMEVKDVGTYREIMEQVANGVNQSNKIADKTHKSPAVVSAALANLETLELVRKENPIGNTTRRGHWMITDSLFAFYFRFVSPFIGLLDRGATTGPYAYFEKHYNQYLGYAFENVCANHLFTQPYPFVKAGKWWGPNPVNRQEKEIDIMAVELNGTTHFGECKWTREPIDLAILDTLIARSYLAEPNNAHEYWLYAKQGFSKTLLDKSKQDQTIHLVSLQDLISPFPFENKGRPSA</sequence>